<protein>
    <submittedName>
        <fullName evidence="1">Uncharacterized protein</fullName>
    </submittedName>
</protein>
<sequence>MYVTVVALAGLLLPAGLARAESKAQRQFERAYFLETHEGDLQAAADLYETVAADRKAA</sequence>
<proteinExistence type="predicted"/>
<organism evidence="1">
    <name type="scientific">marine sediment metagenome</name>
    <dbReference type="NCBI Taxonomy" id="412755"/>
    <lineage>
        <taxon>unclassified sequences</taxon>
        <taxon>metagenomes</taxon>
        <taxon>ecological metagenomes</taxon>
    </lineage>
</organism>
<name>X0SMN4_9ZZZZ</name>
<accession>X0SMN4</accession>
<evidence type="ECO:0000313" key="1">
    <source>
        <dbReference type="EMBL" id="GAF82333.1"/>
    </source>
</evidence>
<feature type="non-terminal residue" evidence="1">
    <location>
        <position position="58"/>
    </location>
</feature>
<gene>
    <name evidence="1" type="ORF">S01H1_14212</name>
</gene>
<comment type="caution">
    <text evidence="1">The sequence shown here is derived from an EMBL/GenBank/DDBJ whole genome shotgun (WGS) entry which is preliminary data.</text>
</comment>
<dbReference type="EMBL" id="BARS01007379">
    <property type="protein sequence ID" value="GAF82333.1"/>
    <property type="molecule type" value="Genomic_DNA"/>
</dbReference>
<dbReference type="AlphaFoldDB" id="X0SMN4"/>
<reference evidence="1" key="1">
    <citation type="journal article" date="2014" name="Front. Microbiol.">
        <title>High frequency of phylogenetically diverse reductive dehalogenase-homologous genes in deep subseafloor sedimentary metagenomes.</title>
        <authorList>
            <person name="Kawai M."/>
            <person name="Futagami T."/>
            <person name="Toyoda A."/>
            <person name="Takaki Y."/>
            <person name="Nishi S."/>
            <person name="Hori S."/>
            <person name="Arai W."/>
            <person name="Tsubouchi T."/>
            <person name="Morono Y."/>
            <person name="Uchiyama I."/>
            <person name="Ito T."/>
            <person name="Fujiyama A."/>
            <person name="Inagaki F."/>
            <person name="Takami H."/>
        </authorList>
    </citation>
    <scope>NUCLEOTIDE SEQUENCE</scope>
    <source>
        <strain evidence="1">Expedition CK06-06</strain>
    </source>
</reference>